<sequence>MSNAIYGSHRAIIVATEDPKGLMKAQVRLLALWDGIPDEVLPWAEYRLSIGGTFTPAVKGDLVWVEFPYGGGSRYPMITGAAQDAPHGIPNVAPEASGQGGAYEPSDVEGAPPLPALSPTKDFVYKRNNLLVIHSAGGGVSITNMASGSCIAMNEAGDIFHHAAGDFFLNVSGNTTIKSQGEITFESAAGFKTKSQAGITFESMAGFNAKAPLFGFSQF</sequence>
<dbReference type="STRING" id="1873482.Xedl_02832"/>
<dbReference type="SUPFAM" id="SSF69255">
    <property type="entry name" value="gp5 N-terminal domain-like"/>
    <property type="match status" value="1"/>
</dbReference>
<dbReference type="EMBL" id="MKGQ01000023">
    <property type="protein sequence ID" value="OKP01558.1"/>
    <property type="molecule type" value="Genomic_DNA"/>
</dbReference>
<protein>
    <submittedName>
        <fullName evidence="1">Baseplate protein</fullName>
    </submittedName>
</protein>
<keyword evidence="2" id="KW-1185">Reference proteome</keyword>
<dbReference type="Proteomes" id="UP000186268">
    <property type="component" value="Unassembled WGS sequence"/>
</dbReference>
<evidence type="ECO:0000313" key="1">
    <source>
        <dbReference type="EMBL" id="OKP01558.1"/>
    </source>
</evidence>
<name>A0A1Q5TMW0_9GAMM</name>
<evidence type="ECO:0000313" key="2">
    <source>
        <dbReference type="Proteomes" id="UP000186268"/>
    </source>
</evidence>
<dbReference type="AlphaFoldDB" id="A0A1Q5TMW0"/>
<proteinExistence type="predicted"/>
<gene>
    <name evidence="1" type="ORF">Xedl_02832</name>
</gene>
<dbReference type="Gene3D" id="2.40.50.260">
    <property type="entry name" value="Nucleic acid-binding protein domain"/>
    <property type="match status" value="1"/>
</dbReference>
<comment type="caution">
    <text evidence="1">The sequence shown here is derived from an EMBL/GenBank/DDBJ whole genome shotgun (WGS) entry which is preliminary data.</text>
</comment>
<organism evidence="1 2">
    <name type="scientific">Xenorhabdus eapokensis</name>
    <dbReference type="NCBI Taxonomy" id="1873482"/>
    <lineage>
        <taxon>Bacteria</taxon>
        <taxon>Pseudomonadati</taxon>
        <taxon>Pseudomonadota</taxon>
        <taxon>Gammaproteobacteria</taxon>
        <taxon>Enterobacterales</taxon>
        <taxon>Morganellaceae</taxon>
        <taxon>Xenorhabdus</taxon>
    </lineage>
</organism>
<reference evidence="1 2" key="1">
    <citation type="submission" date="2016-09" db="EMBL/GenBank/DDBJ databases">
        <title>Xenorhabdus thuongxuanensis sp. nov. and Xenorhabdus eapokensis sp. nov., isolated from Steinernema species.</title>
        <authorList>
            <person name="Kaempfer P."/>
            <person name="Tobias N.J."/>
            <person name="Phan Ke L."/>
            <person name="Bode H.B."/>
            <person name="Glaeser S.P."/>
        </authorList>
    </citation>
    <scope>NUCLEOTIDE SEQUENCE [LARGE SCALE GENOMIC DNA]</scope>
    <source>
        <strain evidence="1 2">DL20</strain>
    </source>
</reference>
<accession>A0A1Q5TMW0</accession>